<dbReference type="InterPro" id="IPR002182">
    <property type="entry name" value="NB-ARC"/>
</dbReference>
<proteinExistence type="predicted"/>
<dbReference type="Pfam" id="PF23286">
    <property type="entry name" value="LRR_13"/>
    <property type="match status" value="1"/>
</dbReference>
<evidence type="ECO:0000313" key="6">
    <source>
        <dbReference type="EMBL" id="CAI8587884.1"/>
    </source>
</evidence>
<dbReference type="PROSITE" id="PS50104">
    <property type="entry name" value="TIR"/>
    <property type="match status" value="1"/>
</dbReference>
<dbReference type="GO" id="GO:0006952">
    <property type="term" value="P:defense response"/>
    <property type="evidence" value="ECO:0007669"/>
    <property type="project" value="UniProtKB-KW"/>
</dbReference>
<dbReference type="InterPro" id="IPR058546">
    <property type="entry name" value="RPS4B/Roq1-like_LRR"/>
</dbReference>
<evidence type="ECO:0000256" key="1">
    <source>
        <dbReference type="ARBA" id="ARBA00022614"/>
    </source>
</evidence>
<sequence>MATMKDLKPRAPFSFTNEWVYDVFLSFRGEDTRKGFTGNLYNALCGKGINTFIDDQELRKGEEIKPALSMAIQQSRIAIVIFSKNYASSTFCLEELTKIMECVKHKGRLVWPVFYQVDPSDVRHQKGSYAKSLANHDRKKTIDKAKVKQWRLALQEAGNLVGSHFKDGYEYKFIEKIIQEVSEKIHRKPLHVAKYPVGLGSRVQKVNSLLEVESKEGIHMVGIYGMGGMGKTTLACAVYNYIADQFDSLCFLGDIRENSMKRGLVQLQEMLLLELAGEKDVKLCSLNKGISIIKSRLRGKKTLLILDDVDSLEQLKALAGGLDWFGSGSRIIITTRDKHLLDVYGVEKVYEVEGLNHKEALQLFCWNAFKTLKIGRGYVEISKRVVLYSKGLPLAVEIIGSDLYGKTKMEWKSALDTYEKIPHENIQEILRVSYDGLKEFEKEIFLDIACFFKGGKLSDVMNILCSGRGFDPNYAIQVLIDKSLVKVDDYRVRMHDMIEDMGREIVRLEAPSKPGERSRLWFSKDILHVFKENKGSDKTEIIMLRLLKDKEVEWDGNALKKMENLKVLVIEKAHFSRGPNHLPKSLRVLKWCDYPESSLPVYFDPKKLVILDLSLSCITFENQVIMKFKSLREMKLSGCQSLKQVPDMSGAPNLKKLHLDSCKNLVEVHDSVGFLEKLEDLNLNRCTSLSVLPHGINLPSLKTMSLRNCTSIKIFPEILDKMENITYLGLSDTGISELPYSIGLLVGLANLSIDRCNELLELPNSIFMLPKLKTLEAYSCKGLARIKKGKDHWPETTPSDVRSVVDFSFCHLSDEFLVTLLPCFHHVTNLSLDYSSITILPSCINACHSLKELTLNNCTELREIRGLPPNIKHVSAINCTSLTSQSKEMLLNQILHNCGSKYICFPGSTIPSWLHQYRMEPSLSFRFRNKLPPMALSTMVVSGGCFFSKVRLKYEFDLVINGSQRLTKFLHVRWSKANAFDTNLNHIILLELRLKASLDMTGKLCIKNGWNHAEISLTNKGEYMKWMRLHVWEQKSNTADVHAIYPDVAIEGKEKCHTWS</sequence>
<dbReference type="PRINTS" id="PR00364">
    <property type="entry name" value="DISEASERSIST"/>
</dbReference>
<dbReference type="Gene3D" id="3.40.50.10140">
    <property type="entry name" value="Toll/interleukin-1 receptor homology (TIR) domain"/>
    <property type="match status" value="1"/>
</dbReference>
<dbReference type="InterPro" id="IPR042197">
    <property type="entry name" value="Apaf_helical"/>
</dbReference>
<dbReference type="InterPro" id="IPR027417">
    <property type="entry name" value="P-loop_NTPase"/>
</dbReference>
<dbReference type="EMBL" id="OX451736">
    <property type="protein sequence ID" value="CAI8587884.1"/>
    <property type="molecule type" value="Genomic_DNA"/>
</dbReference>
<dbReference type="Gene3D" id="3.40.50.300">
    <property type="entry name" value="P-loop containing nucleotide triphosphate hydrolases"/>
    <property type="match status" value="1"/>
</dbReference>
<dbReference type="GO" id="GO:0043531">
    <property type="term" value="F:ADP binding"/>
    <property type="evidence" value="ECO:0007669"/>
    <property type="project" value="InterPro"/>
</dbReference>
<dbReference type="AlphaFoldDB" id="A0AAV0YR34"/>
<evidence type="ECO:0000256" key="3">
    <source>
        <dbReference type="ARBA" id="ARBA00022821"/>
    </source>
</evidence>
<dbReference type="FunFam" id="3.40.50.10140:FF:000007">
    <property type="entry name" value="Disease resistance protein (TIR-NBS-LRR class)"/>
    <property type="match status" value="1"/>
</dbReference>
<dbReference type="Pfam" id="PF00931">
    <property type="entry name" value="NB-ARC"/>
    <property type="match status" value="1"/>
</dbReference>
<dbReference type="InterPro" id="IPR058192">
    <property type="entry name" value="WHD_ROQ1-like"/>
</dbReference>
<keyword evidence="4" id="KW-0520">NAD</keyword>
<evidence type="ECO:0000313" key="7">
    <source>
        <dbReference type="Proteomes" id="UP001157006"/>
    </source>
</evidence>
<dbReference type="InterPro" id="IPR044974">
    <property type="entry name" value="Disease_R_plants"/>
</dbReference>
<dbReference type="InterPro" id="IPR036390">
    <property type="entry name" value="WH_DNA-bd_sf"/>
</dbReference>
<keyword evidence="2" id="KW-0677">Repeat</keyword>
<reference evidence="6 7" key="1">
    <citation type="submission" date="2023-01" db="EMBL/GenBank/DDBJ databases">
        <authorList>
            <person name="Kreplak J."/>
        </authorList>
    </citation>
    <scope>NUCLEOTIDE SEQUENCE [LARGE SCALE GENOMIC DNA]</scope>
</reference>
<evidence type="ECO:0000256" key="2">
    <source>
        <dbReference type="ARBA" id="ARBA00022737"/>
    </source>
</evidence>
<dbReference type="Pfam" id="PF23282">
    <property type="entry name" value="WHD_ROQ1"/>
    <property type="match status" value="1"/>
</dbReference>
<keyword evidence="1" id="KW-0433">Leucine-rich repeat</keyword>
<dbReference type="SMART" id="SM00255">
    <property type="entry name" value="TIR"/>
    <property type="match status" value="1"/>
</dbReference>
<name>A0AAV0YR34_VICFA</name>
<dbReference type="Gene3D" id="1.10.8.430">
    <property type="entry name" value="Helical domain of apoptotic protease-activating factors"/>
    <property type="match status" value="1"/>
</dbReference>
<keyword evidence="7" id="KW-1185">Reference proteome</keyword>
<feature type="domain" description="TIR" evidence="5">
    <location>
        <begin position="19"/>
        <end position="185"/>
    </location>
</feature>
<organism evidence="6 7">
    <name type="scientific">Vicia faba</name>
    <name type="common">Broad bean</name>
    <name type="synonym">Faba vulgaris</name>
    <dbReference type="NCBI Taxonomy" id="3906"/>
    <lineage>
        <taxon>Eukaryota</taxon>
        <taxon>Viridiplantae</taxon>
        <taxon>Streptophyta</taxon>
        <taxon>Embryophyta</taxon>
        <taxon>Tracheophyta</taxon>
        <taxon>Spermatophyta</taxon>
        <taxon>Magnoliopsida</taxon>
        <taxon>eudicotyledons</taxon>
        <taxon>Gunneridae</taxon>
        <taxon>Pentapetalae</taxon>
        <taxon>rosids</taxon>
        <taxon>fabids</taxon>
        <taxon>Fabales</taxon>
        <taxon>Fabaceae</taxon>
        <taxon>Papilionoideae</taxon>
        <taxon>50 kb inversion clade</taxon>
        <taxon>NPAAA clade</taxon>
        <taxon>Hologalegina</taxon>
        <taxon>IRL clade</taxon>
        <taxon>Fabeae</taxon>
        <taxon>Vicia</taxon>
    </lineage>
</organism>
<protein>
    <recommendedName>
        <fullName evidence="5">TIR domain-containing protein</fullName>
    </recommendedName>
</protein>
<evidence type="ECO:0000256" key="4">
    <source>
        <dbReference type="ARBA" id="ARBA00023027"/>
    </source>
</evidence>
<dbReference type="SUPFAM" id="SSF52540">
    <property type="entry name" value="P-loop containing nucleoside triphosphate hydrolases"/>
    <property type="match status" value="1"/>
</dbReference>
<dbReference type="SUPFAM" id="SSF52200">
    <property type="entry name" value="Toll/Interleukin receptor TIR domain"/>
    <property type="match status" value="1"/>
</dbReference>
<dbReference type="GO" id="GO:0007165">
    <property type="term" value="P:signal transduction"/>
    <property type="evidence" value="ECO:0007669"/>
    <property type="project" value="InterPro"/>
</dbReference>
<evidence type="ECO:0000259" key="5">
    <source>
        <dbReference type="PROSITE" id="PS50104"/>
    </source>
</evidence>
<dbReference type="Gene3D" id="3.80.10.10">
    <property type="entry name" value="Ribonuclease Inhibitor"/>
    <property type="match status" value="2"/>
</dbReference>
<dbReference type="InterPro" id="IPR035897">
    <property type="entry name" value="Toll_tir_struct_dom_sf"/>
</dbReference>
<keyword evidence="3" id="KW-0611">Plant defense</keyword>
<dbReference type="Pfam" id="PF01582">
    <property type="entry name" value="TIR"/>
    <property type="match status" value="1"/>
</dbReference>
<dbReference type="PANTHER" id="PTHR11017">
    <property type="entry name" value="LEUCINE-RICH REPEAT-CONTAINING PROTEIN"/>
    <property type="match status" value="1"/>
</dbReference>
<dbReference type="InterPro" id="IPR032675">
    <property type="entry name" value="LRR_dom_sf"/>
</dbReference>
<dbReference type="SUPFAM" id="SSF46785">
    <property type="entry name" value="Winged helix' DNA-binding domain"/>
    <property type="match status" value="1"/>
</dbReference>
<dbReference type="SUPFAM" id="SSF52058">
    <property type="entry name" value="L domain-like"/>
    <property type="match status" value="1"/>
</dbReference>
<accession>A0AAV0YR34</accession>
<dbReference type="InterPro" id="IPR000157">
    <property type="entry name" value="TIR_dom"/>
</dbReference>
<dbReference type="PANTHER" id="PTHR11017:SF480">
    <property type="entry name" value="DISEASE RESISTANCE PROTEIN (TIR-NBS-LRR CLASS)"/>
    <property type="match status" value="1"/>
</dbReference>
<dbReference type="Proteomes" id="UP001157006">
    <property type="component" value="Chromosome 1L"/>
</dbReference>
<gene>
    <name evidence="6" type="ORF">VFH_I321800</name>
</gene>